<comment type="caution">
    <text evidence="2">The sequence shown here is derived from an EMBL/GenBank/DDBJ whole genome shotgun (WGS) entry which is preliminary data.</text>
</comment>
<feature type="compositionally biased region" description="Basic and acidic residues" evidence="1">
    <location>
        <begin position="53"/>
        <end position="76"/>
    </location>
</feature>
<reference evidence="2 3" key="1">
    <citation type="submission" date="2014-02" db="EMBL/GenBank/DDBJ databases">
        <title>The small core and large imbalanced accessory genome model reveals a collaborative survival strategy of Sorangium cellulosum strains in nature.</title>
        <authorList>
            <person name="Han K."/>
            <person name="Peng R."/>
            <person name="Blom J."/>
            <person name="Li Y.-Z."/>
        </authorList>
    </citation>
    <scope>NUCLEOTIDE SEQUENCE [LARGE SCALE GENOMIC DNA]</scope>
    <source>
        <strain evidence="2 3">So0008-312</strain>
    </source>
</reference>
<name>A0A150Q9E4_SORCE</name>
<dbReference type="AlphaFoldDB" id="A0A150Q9E4"/>
<dbReference type="Proteomes" id="UP000075260">
    <property type="component" value="Unassembled WGS sequence"/>
</dbReference>
<organism evidence="2 3">
    <name type="scientific">Sorangium cellulosum</name>
    <name type="common">Polyangium cellulosum</name>
    <dbReference type="NCBI Taxonomy" id="56"/>
    <lineage>
        <taxon>Bacteria</taxon>
        <taxon>Pseudomonadati</taxon>
        <taxon>Myxococcota</taxon>
        <taxon>Polyangia</taxon>
        <taxon>Polyangiales</taxon>
        <taxon>Polyangiaceae</taxon>
        <taxon>Sorangium</taxon>
    </lineage>
</organism>
<gene>
    <name evidence="2" type="ORF">BE15_04515</name>
</gene>
<evidence type="ECO:0000313" key="2">
    <source>
        <dbReference type="EMBL" id="KYF64533.1"/>
    </source>
</evidence>
<accession>A0A150Q9E4</accession>
<proteinExistence type="predicted"/>
<feature type="region of interest" description="Disordered" evidence="1">
    <location>
        <begin position="33"/>
        <end position="76"/>
    </location>
</feature>
<sequence>MTGEAMSKPDMKGWTPEQIEAYELAASALAAEEEETRAALERAGREASSPEGMVEKLREQAAAAREARARAERDAADDAAYRKACKEHGGEKRVARVRTVEGSVIMRAMTRQQHEDFSDRIAGLEAEADILKVAQQATLDTVVHPPRPRMLEILELYPRLWVHLYSARDALITGVEEAARGKG</sequence>
<dbReference type="EMBL" id="JEMA01000907">
    <property type="protein sequence ID" value="KYF64533.1"/>
    <property type="molecule type" value="Genomic_DNA"/>
</dbReference>
<feature type="compositionally biased region" description="Basic and acidic residues" evidence="1">
    <location>
        <begin position="36"/>
        <end position="45"/>
    </location>
</feature>
<evidence type="ECO:0000313" key="3">
    <source>
        <dbReference type="Proteomes" id="UP000075260"/>
    </source>
</evidence>
<evidence type="ECO:0000256" key="1">
    <source>
        <dbReference type="SAM" id="MobiDB-lite"/>
    </source>
</evidence>
<protein>
    <submittedName>
        <fullName evidence="2">Uncharacterized protein</fullName>
    </submittedName>
</protein>